<comment type="caution">
    <text evidence="2">The sequence shown here is derived from an EMBL/GenBank/DDBJ whole genome shotgun (WGS) entry which is preliminary data.</text>
</comment>
<dbReference type="AlphaFoldDB" id="A0A8H7ZNC7"/>
<organism evidence="2 3">
    <name type="scientific">Olpidium bornovanus</name>
    <dbReference type="NCBI Taxonomy" id="278681"/>
    <lineage>
        <taxon>Eukaryota</taxon>
        <taxon>Fungi</taxon>
        <taxon>Fungi incertae sedis</taxon>
        <taxon>Olpidiomycota</taxon>
        <taxon>Olpidiomycotina</taxon>
        <taxon>Olpidiomycetes</taxon>
        <taxon>Olpidiales</taxon>
        <taxon>Olpidiaceae</taxon>
        <taxon>Olpidium</taxon>
    </lineage>
</organism>
<name>A0A8H7ZNC7_9FUNG</name>
<gene>
    <name evidence="2" type="ORF">BJ554DRAFT_3965</name>
</gene>
<feature type="region of interest" description="Disordered" evidence="1">
    <location>
        <begin position="1"/>
        <end position="36"/>
    </location>
</feature>
<proteinExistence type="predicted"/>
<accession>A0A8H7ZNC7</accession>
<protein>
    <submittedName>
        <fullName evidence="2">Uncharacterized protein</fullName>
    </submittedName>
</protein>
<dbReference type="EMBL" id="JAEFCI010011918">
    <property type="protein sequence ID" value="KAG5456325.1"/>
    <property type="molecule type" value="Genomic_DNA"/>
</dbReference>
<sequence>RLKDRVSQEFSARRAPVGDGRREGASGALQTGGDADGVVLPVIGPPRYAITLSNGLGKTRHSGQWNLWQDQK</sequence>
<evidence type="ECO:0000256" key="1">
    <source>
        <dbReference type="SAM" id="MobiDB-lite"/>
    </source>
</evidence>
<feature type="non-terminal residue" evidence="2">
    <location>
        <position position="1"/>
    </location>
</feature>
<dbReference type="Proteomes" id="UP000673691">
    <property type="component" value="Unassembled WGS sequence"/>
</dbReference>
<keyword evidence="3" id="KW-1185">Reference proteome</keyword>
<reference evidence="2 3" key="1">
    <citation type="journal article" name="Sci. Rep.">
        <title>Genome-scale phylogenetic analyses confirm Olpidium as the closest living zoosporic fungus to the non-flagellated, terrestrial fungi.</title>
        <authorList>
            <person name="Chang Y."/>
            <person name="Rochon D."/>
            <person name="Sekimoto S."/>
            <person name="Wang Y."/>
            <person name="Chovatia M."/>
            <person name="Sandor L."/>
            <person name="Salamov A."/>
            <person name="Grigoriev I.V."/>
            <person name="Stajich J.E."/>
            <person name="Spatafora J.W."/>
        </authorList>
    </citation>
    <scope>NUCLEOTIDE SEQUENCE [LARGE SCALE GENOMIC DNA]</scope>
    <source>
        <strain evidence="2">S191</strain>
    </source>
</reference>
<evidence type="ECO:0000313" key="3">
    <source>
        <dbReference type="Proteomes" id="UP000673691"/>
    </source>
</evidence>
<evidence type="ECO:0000313" key="2">
    <source>
        <dbReference type="EMBL" id="KAG5456325.1"/>
    </source>
</evidence>